<dbReference type="GO" id="GO:0004222">
    <property type="term" value="F:metalloendopeptidase activity"/>
    <property type="evidence" value="ECO:0007669"/>
    <property type="project" value="TreeGrafter"/>
</dbReference>
<dbReference type="InterPro" id="IPR024079">
    <property type="entry name" value="MetalloPept_cat_dom_sf"/>
</dbReference>
<keyword evidence="2" id="KW-1185">Reference proteome</keyword>
<keyword evidence="1" id="KW-1133">Transmembrane helix</keyword>
<keyword evidence="1" id="KW-0472">Membrane</keyword>
<dbReference type="WBParaSite" id="PTRK_0000796020.1">
    <property type="protein sequence ID" value="PTRK_0000796020.1"/>
    <property type="gene ID" value="PTRK_0000796020"/>
</dbReference>
<dbReference type="AlphaFoldDB" id="A0A0N4ZJ51"/>
<feature type="transmembrane region" description="Helical" evidence="1">
    <location>
        <begin position="7"/>
        <end position="23"/>
    </location>
</feature>
<dbReference type="PANTHER" id="PTHR10127:SF794">
    <property type="entry name" value="ZINC METALLOPROTEINASE NAS-22-RELATED"/>
    <property type="match status" value="1"/>
</dbReference>
<proteinExistence type="predicted"/>
<organism evidence="2 3">
    <name type="scientific">Parastrongyloides trichosuri</name>
    <name type="common">Possum-specific nematode worm</name>
    <dbReference type="NCBI Taxonomy" id="131310"/>
    <lineage>
        <taxon>Eukaryota</taxon>
        <taxon>Metazoa</taxon>
        <taxon>Ecdysozoa</taxon>
        <taxon>Nematoda</taxon>
        <taxon>Chromadorea</taxon>
        <taxon>Rhabditida</taxon>
        <taxon>Tylenchina</taxon>
        <taxon>Panagrolaimomorpha</taxon>
        <taxon>Strongyloidoidea</taxon>
        <taxon>Strongyloididae</taxon>
        <taxon>Parastrongyloides</taxon>
    </lineage>
</organism>
<dbReference type="PANTHER" id="PTHR10127">
    <property type="entry name" value="DISCOIDIN, CUB, EGF, LAMININ , AND ZINC METALLOPROTEASE DOMAIN CONTAINING"/>
    <property type="match status" value="1"/>
</dbReference>
<dbReference type="Proteomes" id="UP000038045">
    <property type="component" value="Unplaced"/>
</dbReference>
<accession>A0A0N4ZJ51</accession>
<evidence type="ECO:0000256" key="1">
    <source>
        <dbReference type="SAM" id="Phobius"/>
    </source>
</evidence>
<reference evidence="3" key="1">
    <citation type="submission" date="2017-02" db="UniProtKB">
        <authorList>
            <consortium name="WormBaseParasite"/>
        </authorList>
    </citation>
    <scope>IDENTIFICATION</scope>
</reference>
<dbReference type="Gene3D" id="3.40.390.10">
    <property type="entry name" value="Collagenase (Catalytic Domain)"/>
    <property type="match status" value="1"/>
</dbReference>
<keyword evidence="1" id="KW-0812">Transmembrane</keyword>
<evidence type="ECO:0000313" key="3">
    <source>
        <dbReference type="WBParaSite" id="PTRK_0000796020.1"/>
    </source>
</evidence>
<sequence>MRLKKKYCYYLSILISIFTTHIFCENVTAVGPKEEVRSKNVTINYYYENGLNETQIKKAIERIENHTCLMFNKSNSPLSIDEGINILANPECSLISNVDEKYSNQFLVDQFPCLNNSGRFEKIIAEELGALNKTSRRLLKIYLKGLTDRINKSLSEDYFKGNFSSLQNFSNIVGEKYKLDFYEYKLINQMYCDKCKSSEVVCENYGYINPKNCSECICPYGFSGVNCSSLDLSSESSCVNSSTLTANETKLKIGDEGKKRCVYKIKSKDGRNISIRDAYINTNKSPYPEIMNICPENMAFEVKLINDKGRMGTCSCGNYSGLTFSSNSSQILLIYNGIEESNKFELKFYETGTTTASPLTTKANQSQKVK</sequence>
<protein>
    <submittedName>
        <fullName evidence="3">Astacin domain-containing protein</fullName>
    </submittedName>
</protein>
<name>A0A0N4ZJ51_PARTI</name>
<evidence type="ECO:0000313" key="2">
    <source>
        <dbReference type="Proteomes" id="UP000038045"/>
    </source>
</evidence>